<accession>A0AAV2TQD3</accession>
<comment type="caution">
    <text evidence="3">The sequence shown here is derived from an EMBL/GenBank/DDBJ whole genome shotgun (WGS) entry which is preliminary data.</text>
</comment>
<comment type="similarity">
    <text evidence="1">Belongs to the 14-3-3 family.</text>
</comment>
<dbReference type="AlphaFoldDB" id="A0AAV2TQD3"/>
<dbReference type="SUPFAM" id="SSF48445">
    <property type="entry name" value="14-3-3 protein"/>
    <property type="match status" value="2"/>
</dbReference>
<dbReference type="PROSITE" id="PS00796">
    <property type="entry name" value="1433_1"/>
    <property type="match status" value="2"/>
</dbReference>
<dbReference type="InterPro" id="IPR023409">
    <property type="entry name" value="14-3-3_CS"/>
</dbReference>
<evidence type="ECO:0000259" key="2">
    <source>
        <dbReference type="SMART" id="SM00101"/>
    </source>
</evidence>
<evidence type="ECO:0000313" key="3">
    <source>
        <dbReference type="EMBL" id="CAL5138494.1"/>
    </source>
</evidence>
<sequence length="378" mass="42849">MDSWFTAQSFSAPELLTLARIAERAERYDDMARAMKLYTEMKGKDELGIEERNLLSVAYKNVVGARRSTWRIISGLSRNDVPEEKTKCAQQYRTRVSGELNEICGEVIVIRGVLLRSSYESLAPKIMDSWFTAQSFSAPELLTLARIAERAERYDDMARAMKLYTEMKGKDELGIEERNLLSVAYKNVVGARRSTWRIISGLSRNDVPEEKTKCAQQYRTRVSGELNEICGEVIELLNKYLTANAVSVESKVFYWKMAGDYYRYLSEVAGPDNRETVIASSLEAYQKASEIAKELPSTNPIRLGLALNFSVFYYEIKNDPRLACSLAQKAFDDAVGELDTISEESYKDSTLILQLLRDNLTLWTTDQPENDDADGADN</sequence>
<dbReference type="InterPro" id="IPR023410">
    <property type="entry name" value="14-3-3_domain"/>
</dbReference>
<dbReference type="Pfam" id="PF00244">
    <property type="entry name" value="14-3-3"/>
    <property type="match status" value="2"/>
</dbReference>
<dbReference type="Gene3D" id="1.20.190.20">
    <property type="entry name" value="14-3-3 domain"/>
    <property type="match status" value="2"/>
</dbReference>
<dbReference type="Proteomes" id="UP001497525">
    <property type="component" value="Unassembled WGS sequence"/>
</dbReference>
<dbReference type="PRINTS" id="PR00305">
    <property type="entry name" value="1433ZETA"/>
</dbReference>
<evidence type="ECO:0000256" key="1">
    <source>
        <dbReference type="ARBA" id="ARBA00006141"/>
    </source>
</evidence>
<gene>
    <name evidence="3" type="ORF">CDAUBV1_LOCUS13326</name>
</gene>
<name>A0AAV2TQD3_CALDB</name>
<protein>
    <recommendedName>
        <fullName evidence="2">14-3-3 domain-containing protein</fullName>
    </recommendedName>
</protein>
<dbReference type="SMART" id="SM00101">
    <property type="entry name" value="14_3_3"/>
    <property type="match status" value="1"/>
</dbReference>
<dbReference type="InterPro" id="IPR000308">
    <property type="entry name" value="14-3-3"/>
</dbReference>
<dbReference type="InterPro" id="IPR036815">
    <property type="entry name" value="14-3-3_dom_sf"/>
</dbReference>
<reference evidence="3" key="1">
    <citation type="submission" date="2024-06" db="EMBL/GenBank/DDBJ databases">
        <authorList>
            <person name="Liu X."/>
            <person name="Lenzi L."/>
            <person name="Haldenby T S."/>
            <person name="Uol C."/>
        </authorList>
    </citation>
    <scope>NUCLEOTIDE SEQUENCE</scope>
</reference>
<feature type="domain" description="14-3-3" evidence="2">
    <location>
        <begin position="140"/>
        <end position="377"/>
    </location>
</feature>
<evidence type="ECO:0000313" key="4">
    <source>
        <dbReference type="Proteomes" id="UP001497525"/>
    </source>
</evidence>
<dbReference type="PANTHER" id="PTHR18860">
    <property type="entry name" value="14-3-3 PROTEIN"/>
    <property type="match status" value="1"/>
</dbReference>
<organism evidence="3 4">
    <name type="scientific">Calicophoron daubneyi</name>
    <name type="common">Rumen fluke</name>
    <name type="synonym">Paramphistomum daubneyi</name>
    <dbReference type="NCBI Taxonomy" id="300641"/>
    <lineage>
        <taxon>Eukaryota</taxon>
        <taxon>Metazoa</taxon>
        <taxon>Spiralia</taxon>
        <taxon>Lophotrochozoa</taxon>
        <taxon>Platyhelminthes</taxon>
        <taxon>Trematoda</taxon>
        <taxon>Digenea</taxon>
        <taxon>Plagiorchiida</taxon>
        <taxon>Pronocephalata</taxon>
        <taxon>Paramphistomoidea</taxon>
        <taxon>Paramphistomidae</taxon>
        <taxon>Calicophoron</taxon>
    </lineage>
</organism>
<proteinExistence type="inferred from homology"/>
<dbReference type="EMBL" id="CAXLJL010000490">
    <property type="protein sequence ID" value="CAL5138494.1"/>
    <property type="molecule type" value="Genomic_DNA"/>
</dbReference>